<dbReference type="KEGG" id="ccar:122135205"/>
<dbReference type="CDD" id="cd09275">
    <property type="entry name" value="RNase_HI_RT_DIRS1"/>
    <property type="match status" value="1"/>
</dbReference>
<dbReference type="PANTHER" id="PTHR33050">
    <property type="entry name" value="REVERSE TRANSCRIPTASE DOMAIN-CONTAINING PROTEIN"/>
    <property type="match status" value="1"/>
</dbReference>
<organism evidence="3">
    <name type="scientific">Cyprinus carpio</name>
    <name type="common">Common carp</name>
    <dbReference type="NCBI Taxonomy" id="7962"/>
    <lineage>
        <taxon>Eukaryota</taxon>
        <taxon>Metazoa</taxon>
        <taxon>Chordata</taxon>
        <taxon>Craniata</taxon>
        <taxon>Vertebrata</taxon>
        <taxon>Euteleostomi</taxon>
        <taxon>Actinopterygii</taxon>
        <taxon>Neopterygii</taxon>
        <taxon>Teleostei</taxon>
        <taxon>Ostariophysi</taxon>
        <taxon>Cypriniformes</taxon>
        <taxon>Cyprinidae</taxon>
        <taxon>Cyprininae</taxon>
        <taxon>Cyprinus</taxon>
    </lineage>
</organism>
<dbReference type="PROSITE" id="PS50878">
    <property type="entry name" value="RT_POL"/>
    <property type="match status" value="1"/>
</dbReference>
<protein>
    <submittedName>
        <fullName evidence="3">LOW QUALITY PROTEIN: uncharacterized protein LOC122135205</fullName>
    </submittedName>
</protein>
<dbReference type="RefSeq" id="XP_042569890.1">
    <property type="nucleotide sequence ID" value="XM_042713956.1"/>
</dbReference>
<dbReference type="SMR" id="A0A9Q9ZQF7"/>
<dbReference type="Proteomes" id="UP001155660">
    <property type="component" value="Chromosome A23"/>
</dbReference>
<dbReference type="InterPro" id="IPR052055">
    <property type="entry name" value="Hepadnavirus_pol/RT"/>
</dbReference>
<proteinExistence type="predicted"/>
<reference evidence="3" key="1">
    <citation type="submission" date="2025-08" db="UniProtKB">
        <authorList>
            <consortium name="RefSeq"/>
        </authorList>
    </citation>
    <scope>IDENTIFICATION</scope>
    <source>
        <tissue evidence="3">Muscle</tissue>
    </source>
</reference>
<accession>A0A9Q9ZQF7</accession>
<evidence type="ECO:0000313" key="3">
    <source>
        <dbReference type="RefSeq" id="XP_042569890.1"/>
    </source>
</evidence>
<name>A0A9Q9ZQF7_CYPCA</name>
<evidence type="ECO:0000259" key="2">
    <source>
        <dbReference type="PROSITE" id="PS50878"/>
    </source>
</evidence>
<dbReference type="OrthoDB" id="7756796at2759"/>
<dbReference type="GeneID" id="122135205"/>
<dbReference type="InterPro" id="IPR000477">
    <property type="entry name" value="RT_dom"/>
</dbReference>
<feature type="region of interest" description="Disordered" evidence="1">
    <location>
        <begin position="1"/>
        <end position="40"/>
    </location>
</feature>
<sequence length="708" mass="79788">MHYMPQQKSFLPPSTIARDISEASPPRDASQSGSSGKPEEVTMYVPVQEAADVPDAIDMVVSAWEVAGAQPPPQHALMPPVSSHLSAWSALPAASYWVINTIKRGYMLQFARRPPRFGGVIMTEVSEQSAPLLRAEISSLLAKQAVEIVPEERRNSGFYSRYFLVPKKDGGMRPILDLRLLNKALAKRTFKIITVKQILAHIQPDDYFIAVDLKDVYFHIQIAPHHRRFLRFAFESVAYQFKVLPFGLALAPRVFTLCMNTALAPLKLSGMRILNYLDDWLVIARSRSALEEHKHRLFAHLAGLGLSVNIQKSTLQPRQSITFLGMILDSCTMIANLSEPRVQSIHNTLALFVQGRAIPLRTFQRLLGLMAAAASVCRLGLLHMRPLQHWLQGRVQPRAWRAGTERLIITRSCLETLAPWFGTTIFEGAAMGRVVRRVVVTTDASLSGWGALCDGRPAFGTWAGDQTRWHINCLEMEVVHLALQSFLPFVKDRHVLIRTDNTAVVAYINRQGGLRSRSLQGLARQLLLWTDRVLLSIRAVHVPGSLNCGVDMLSRDGIVHGEWRLHPQTINMIWNLFGKAEIDLFASQENAHCPLYFSLTASPLGGDALSSRWPKGRKYGFPPVKLMPLVLQKIREERCALILVAPKWPNQPWFPELVNMAPSPPWRIPPRRDLLSQARGTIWHPNPELWDLHVWQISVEYISECCRQ</sequence>
<evidence type="ECO:0000256" key="1">
    <source>
        <dbReference type="SAM" id="MobiDB-lite"/>
    </source>
</evidence>
<dbReference type="PANTHER" id="PTHR33050:SF7">
    <property type="entry name" value="RIBONUCLEASE H"/>
    <property type="match status" value="1"/>
</dbReference>
<dbReference type="Pfam" id="PF00078">
    <property type="entry name" value="RVT_1"/>
    <property type="match status" value="1"/>
</dbReference>
<feature type="domain" description="Reverse transcriptase" evidence="2">
    <location>
        <begin position="146"/>
        <end position="328"/>
    </location>
</feature>
<dbReference type="CDD" id="cd03714">
    <property type="entry name" value="RT_DIRS1"/>
    <property type="match status" value="1"/>
</dbReference>
<gene>
    <name evidence="3" type="primary">LOC122135205</name>
</gene>
<dbReference type="AlphaFoldDB" id="A0A9Q9ZQF7"/>